<reference evidence="1" key="1">
    <citation type="submission" date="2020-02" db="EMBL/GenBank/DDBJ databases">
        <authorList>
            <person name="Meier V. D."/>
        </authorList>
    </citation>
    <scope>NUCLEOTIDE SEQUENCE</scope>
    <source>
        <strain evidence="1">AVDCRST_MAG33</strain>
    </source>
</reference>
<gene>
    <name evidence="1" type="ORF">AVDCRST_MAG33-27</name>
</gene>
<feature type="non-terminal residue" evidence="1">
    <location>
        <position position="52"/>
    </location>
</feature>
<feature type="non-terminal residue" evidence="1">
    <location>
        <position position="1"/>
    </location>
</feature>
<dbReference type="EMBL" id="CADCWK010000003">
    <property type="protein sequence ID" value="CAA9541231.1"/>
    <property type="molecule type" value="Genomic_DNA"/>
</dbReference>
<dbReference type="AlphaFoldDB" id="A0A6J4U544"/>
<organism evidence="1">
    <name type="scientific">uncultured Thermomicrobiales bacterium</name>
    <dbReference type="NCBI Taxonomy" id="1645740"/>
    <lineage>
        <taxon>Bacteria</taxon>
        <taxon>Pseudomonadati</taxon>
        <taxon>Thermomicrobiota</taxon>
        <taxon>Thermomicrobia</taxon>
        <taxon>Thermomicrobiales</taxon>
        <taxon>environmental samples</taxon>
    </lineage>
</organism>
<proteinExistence type="predicted"/>
<sequence length="52" mass="6214">GAAQRRGRRRQLRHGVPEQRWQRVRHLRRAGHLSVRLHAPRGHDAGRCRRHV</sequence>
<name>A0A6J4U544_9BACT</name>
<accession>A0A6J4U544</accession>
<evidence type="ECO:0000313" key="1">
    <source>
        <dbReference type="EMBL" id="CAA9541231.1"/>
    </source>
</evidence>
<protein>
    <submittedName>
        <fullName evidence="1">Uncharacterized protein</fullName>
    </submittedName>
</protein>